<dbReference type="Pfam" id="PF07077">
    <property type="entry name" value="DUF1345"/>
    <property type="match status" value="1"/>
</dbReference>
<dbReference type="EMBL" id="CP028906">
    <property type="protein sequence ID" value="AWB08527.1"/>
    <property type="molecule type" value="Genomic_DNA"/>
</dbReference>
<sequence>MRRSLTHLRNRPSLSSALVVALVSGAAAALWFRPSTALLTGWDLGVTVYILMASVVMSRATVTSMRRRARLLDPGKWGVLTGAVLASLVALAAIAVELVSAKGSPHEGLSAGLAAATVLLSWGFLHVFFAQHYAHDYWLNGGPQGESPGERPLDFPGNGSPDYLEFLYFSFTIGMTAQVSDVTTRSAGMRRLVLMHGALSFLFNTAVLALGINLAAGLVG</sequence>
<reference evidence="2 3" key="1">
    <citation type="submission" date="2018-04" db="EMBL/GenBank/DDBJ databases">
        <title>Complete genome sequence of the nitrogen-fixing bacterium Azospirillum humicireducens type strain SgZ-5.</title>
        <authorList>
            <person name="Yu Z."/>
        </authorList>
    </citation>
    <scope>NUCLEOTIDE SEQUENCE [LARGE SCALE GENOMIC DNA]</scope>
    <source>
        <strain evidence="2 3">SgZ-5</strain>
        <plasmid evidence="2 3">pYZ5</plasmid>
    </source>
</reference>
<feature type="transmembrane region" description="Helical" evidence="1">
    <location>
        <begin position="193"/>
        <end position="216"/>
    </location>
</feature>
<protein>
    <submittedName>
        <fullName evidence="2">DUF1345 domain-containing protein</fullName>
    </submittedName>
</protein>
<feature type="transmembrane region" description="Helical" evidence="1">
    <location>
        <begin position="38"/>
        <end position="56"/>
    </location>
</feature>
<accession>A0A2R4VVT0</accession>
<evidence type="ECO:0000256" key="1">
    <source>
        <dbReference type="SAM" id="Phobius"/>
    </source>
</evidence>
<proteinExistence type="predicted"/>
<keyword evidence="2" id="KW-0614">Plasmid</keyword>
<evidence type="ECO:0000313" key="3">
    <source>
        <dbReference type="Proteomes" id="UP000077405"/>
    </source>
</evidence>
<gene>
    <name evidence="2" type="ORF">A6A40_26385</name>
</gene>
<keyword evidence="1" id="KW-0472">Membrane</keyword>
<dbReference type="RefSeq" id="WP_108548784.1">
    <property type="nucleotide sequence ID" value="NZ_CP028906.1"/>
</dbReference>
<evidence type="ECO:0000313" key="2">
    <source>
        <dbReference type="EMBL" id="AWB08527.1"/>
    </source>
</evidence>
<feature type="transmembrane region" description="Helical" evidence="1">
    <location>
        <begin position="108"/>
        <end position="129"/>
    </location>
</feature>
<dbReference type="Proteomes" id="UP000077405">
    <property type="component" value="Plasmid pYZ5"/>
</dbReference>
<keyword evidence="1" id="KW-0812">Transmembrane</keyword>
<dbReference type="InterPro" id="IPR009781">
    <property type="entry name" value="DUF1345"/>
</dbReference>
<dbReference type="OrthoDB" id="64737at2"/>
<keyword evidence="3" id="KW-1185">Reference proteome</keyword>
<keyword evidence="1" id="KW-1133">Transmembrane helix</keyword>
<organism evidence="2 3">
    <name type="scientific">Azospirillum humicireducens</name>
    <dbReference type="NCBI Taxonomy" id="1226968"/>
    <lineage>
        <taxon>Bacteria</taxon>
        <taxon>Pseudomonadati</taxon>
        <taxon>Pseudomonadota</taxon>
        <taxon>Alphaproteobacteria</taxon>
        <taxon>Rhodospirillales</taxon>
        <taxon>Azospirillaceae</taxon>
        <taxon>Azospirillum</taxon>
    </lineage>
</organism>
<dbReference type="KEGG" id="ahu:A6A40_26385"/>
<geneLocation type="plasmid" evidence="2 3">
    <name>pYZ5</name>
</geneLocation>
<dbReference type="AlphaFoldDB" id="A0A2R4VVT0"/>
<feature type="transmembrane region" description="Helical" evidence="1">
    <location>
        <begin position="77"/>
        <end position="96"/>
    </location>
</feature>
<name>A0A2R4VVT0_9PROT</name>